<gene>
    <name evidence="1" type="ORF">QC762_0051980</name>
</gene>
<dbReference type="RefSeq" id="XP_062744601.1">
    <property type="nucleotide sequence ID" value="XM_062883508.1"/>
</dbReference>
<evidence type="ECO:0000313" key="1">
    <source>
        <dbReference type="EMBL" id="KAK4655626.1"/>
    </source>
</evidence>
<accession>A0ABR0GIP8</accession>
<protein>
    <submittedName>
        <fullName evidence="1">Uncharacterized protein</fullName>
    </submittedName>
</protein>
<dbReference type="GeneID" id="87903121"/>
<dbReference type="EMBL" id="JAFFHA010000005">
    <property type="protein sequence ID" value="KAK4655626.1"/>
    <property type="molecule type" value="Genomic_DNA"/>
</dbReference>
<proteinExistence type="predicted"/>
<name>A0ABR0GIP8_9PEZI</name>
<organism evidence="1 2">
    <name type="scientific">Podospora pseudocomata</name>
    <dbReference type="NCBI Taxonomy" id="2093779"/>
    <lineage>
        <taxon>Eukaryota</taxon>
        <taxon>Fungi</taxon>
        <taxon>Dikarya</taxon>
        <taxon>Ascomycota</taxon>
        <taxon>Pezizomycotina</taxon>
        <taxon>Sordariomycetes</taxon>
        <taxon>Sordariomycetidae</taxon>
        <taxon>Sordariales</taxon>
        <taxon>Podosporaceae</taxon>
        <taxon>Podospora</taxon>
    </lineage>
</organism>
<comment type="caution">
    <text evidence="1">The sequence shown here is derived from an EMBL/GenBank/DDBJ whole genome shotgun (WGS) entry which is preliminary data.</text>
</comment>
<reference evidence="1 2" key="1">
    <citation type="journal article" date="2023" name="bioRxiv">
        <title>High-quality genome assemblies of four members of thePodospora anserinaspecies complex.</title>
        <authorList>
            <person name="Ament-Velasquez S.L."/>
            <person name="Vogan A.A."/>
            <person name="Wallerman O."/>
            <person name="Hartmann F."/>
            <person name="Gautier V."/>
            <person name="Silar P."/>
            <person name="Giraud T."/>
            <person name="Johannesson H."/>
        </authorList>
    </citation>
    <scope>NUCLEOTIDE SEQUENCE [LARGE SCALE GENOMIC DNA]</scope>
    <source>
        <strain evidence="1 2">CBS 415.72m</strain>
    </source>
</reference>
<sequence length="147" mass="15365">MDNPVYTVAVDGADGNGSAVLDPRSLDATGVRLIAASDSGKIVSQFGKIFLRTWQVAFGGHHKPWLACDVKTSAGSGCLGDTRTCPEVALHSLSGRRAPVNGGLALPLLFLFLPHLPIPHARATVGDGAQESALSGVWQSYQADICQ</sequence>
<dbReference type="Proteomes" id="UP001323405">
    <property type="component" value="Unassembled WGS sequence"/>
</dbReference>
<evidence type="ECO:0000313" key="2">
    <source>
        <dbReference type="Proteomes" id="UP001323405"/>
    </source>
</evidence>
<keyword evidence="2" id="KW-1185">Reference proteome</keyword>